<gene>
    <name evidence="2" type="ORF">F990_02253</name>
</gene>
<protein>
    <submittedName>
        <fullName evidence="2">Uncharacterized protein</fullName>
    </submittedName>
</protein>
<feature type="region of interest" description="Disordered" evidence="1">
    <location>
        <begin position="1"/>
        <end position="28"/>
    </location>
</feature>
<accession>V2UJP8</accession>
<dbReference type="AlphaFoldDB" id="V2UJP8"/>
<dbReference type="Proteomes" id="UP000017404">
    <property type="component" value="Unassembled WGS sequence"/>
</dbReference>
<evidence type="ECO:0000313" key="2">
    <source>
        <dbReference type="EMBL" id="ESK54948.1"/>
    </source>
</evidence>
<comment type="caution">
    <text evidence="2">The sequence shown here is derived from an EMBL/GenBank/DDBJ whole genome shotgun (WGS) entry which is preliminary data.</text>
</comment>
<proteinExistence type="predicted"/>
<dbReference type="eggNOG" id="ENOG5032JRX">
    <property type="taxonomic scope" value="Bacteria"/>
</dbReference>
<organism evidence="2 3">
    <name type="scientific">Acinetobacter tjernbergiae DSM 14971 = CIP 107465</name>
    <dbReference type="NCBI Taxonomy" id="1120928"/>
    <lineage>
        <taxon>Bacteria</taxon>
        <taxon>Pseudomonadati</taxon>
        <taxon>Pseudomonadota</taxon>
        <taxon>Gammaproteobacteria</taxon>
        <taxon>Moraxellales</taxon>
        <taxon>Moraxellaceae</taxon>
        <taxon>Acinetobacter</taxon>
    </lineage>
</organism>
<dbReference type="RefSeq" id="WP_018678880.1">
    <property type="nucleotide sequence ID" value="NZ_AYEV01000023.1"/>
</dbReference>
<dbReference type="EMBL" id="AYEV01000023">
    <property type="protein sequence ID" value="ESK54948.1"/>
    <property type="molecule type" value="Genomic_DNA"/>
</dbReference>
<dbReference type="OrthoDB" id="7597230at2"/>
<evidence type="ECO:0000313" key="3">
    <source>
        <dbReference type="Proteomes" id="UP000017404"/>
    </source>
</evidence>
<evidence type="ECO:0000256" key="1">
    <source>
        <dbReference type="SAM" id="MobiDB-lite"/>
    </source>
</evidence>
<feature type="compositionally biased region" description="Basic and acidic residues" evidence="1">
    <location>
        <begin position="1"/>
        <end position="13"/>
    </location>
</feature>
<dbReference type="PATRIC" id="fig|1120928.5.peg.2281"/>
<name>V2UJP8_9GAMM</name>
<keyword evidence="3" id="KW-1185">Reference proteome</keyword>
<sequence>MALKCEAKKKDGGHCQNSAGHGTDHVGTGRCRFHDRGAKAKNKNAQKHGMYARVFSDTDIQEALELQGNLKYELAITRSQLINLLKAQKENNQQGLVLEEISERTIAHENSENAVKESQPFERKRIFKRLDFTNEFCRLVSLITKLEIAILDMQLKQLAIDELKRRKEPKQGQNDLDHMTDRELDEKIMELFS</sequence>
<reference evidence="2 3" key="1">
    <citation type="submission" date="2013-10" db="EMBL/GenBank/DDBJ databases">
        <title>The Genome Sequence of Acinetobacter tjernbergiae CIP107465.</title>
        <authorList>
            <consortium name="The Broad Institute Genomics Platform"/>
            <consortium name="The Broad Institute Genome Sequencing Center for Infectious Disease"/>
            <person name="Cerqueira G."/>
            <person name="Feldgarden M."/>
            <person name="Courvalin P."/>
            <person name="Grillot-Courvalin C."/>
            <person name="Clermont D."/>
            <person name="Rocha E."/>
            <person name="Yoon E.-J."/>
            <person name="Nemec A."/>
            <person name="Young S.K."/>
            <person name="Zeng Q."/>
            <person name="Gargeya S."/>
            <person name="Fitzgerald M."/>
            <person name="Abouelleil A."/>
            <person name="Alvarado L."/>
            <person name="Berlin A.M."/>
            <person name="Chapman S.B."/>
            <person name="Gainer-Dewar J."/>
            <person name="Goldberg J."/>
            <person name="Gnerre S."/>
            <person name="Griggs A."/>
            <person name="Gujja S."/>
            <person name="Hansen M."/>
            <person name="Howarth C."/>
            <person name="Imamovic A."/>
            <person name="Ireland A."/>
            <person name="Larimer J."/>
            <person name="McCowan C."/>
            <person name="Murphy C."/>
            <person name="Pearson M."/>
            <person name="Poon T.W."/>
            <person name="Priest M."/>
            <person name="Roberts A."/>
            <person name="Saif S."/>
            <person name="Shea T."/>
            <person name="Sykes S."/>
            <person name="Wortman J."/>
            <person name="Nusbaum C."/>
            <person name="Birren B."/>
        </authorList>
    </citation>
    <scope>NUCLEOTIDE SEQUENCE [LARGE SCALE GENOMIC DNA]</scope>
    <source>
        <strain evidence="2 3">CIP 107465</strain>
    </source>
</reference>